<evidence type="ECO:0000256" key="1">
    <source>
        <dbReference type="ARBA" id="ARBA00004123"/>
    </source>
</evidence>
<gene>
    <name evidence="9" type="ORF">PHET_10977</name>
</gene>
<feature type="region of interest" description="Disordered" evidence="7">
    <location>
        <begin position="1"/>
        <end position="31"/>
    </location>
</feature>
<dbReference type="PROSITE" id="PS50217">
    <property type="entry name" value="BZIP"/>
    <property type="match status" value="1"/>
</dbReference>
<dbReference type="CDD" id="cd14695">
    <property type="entry name" value="bZIP_HLF"/>
    <property type="match status" value="1"/>
</dbReference>
<keyword evidence="6" id="KW-0175">Coiled coil</keyword>
<dbReference type="Proteomes" id="UP000748531">
    <property type="component" value="Unassembled WGS sequence"/>
</dbReference>
<comment type="subcellular location">
    <subcellularLocation>
        <location evidence="1">Nucleus</location>
    </subcellularLocation>
</comment>
<dbReference type="AlphaFoldDB" id="A0A8J4WDT3"/>
<dbReference type="GO" id="GO:0000981">
    <property type="term" value="F:DNA-binding transcription factor activity, RNA polymerase II-specific"/>
    <property type="evidence" value="ECO:0007669"/>
    <property type="project" value="TreeGrafter"/>
</dbReference>
<dbReference type="InterPro" id="IPR004827">
    <property type="entry name" value="bZIP"/>
</dbReference>
<dbReference type="InterPro" id="IPR040223">
    <property type="entry name" value="PAR_bZIP"/>
</dbReference>
<evidence type="ECO:0000313" key="9">
    <source>
        <dbReference type="EMBL" id="KAF5396309.1"/>
    </source>
</evidence>
<evidence type="ECO:0000313" key="10">
    <source>
        <dbReference type="Proteomes" id="UP000748531"/>
    </source>
</evidence>
<dbReference type="PANTHER" id="PTHR11988:SF27">
    <property type="entry name" value="GH27708P"/>
    <property type="match status" value="1"/>
</dbReference>
<evidence type="ECO:0000256" key="7">
    <source>
        <dbReference type="SAM" id="MobiDB-lite"/>
    </source>
</evidence>
<organism evidence="9 10">
    <name type="scientific">Paragonimus heterotremus</name>
    <dbReference type="NCBI Taxonomy" id="100268"/>
    <lineage>
        <taxon>Eukaryota</taxon>
        <taxon>Metazoa</taxon>
        <taxon>Spiralia</taxon>
        <taxon>Lophotrochozoa</taxon>
        <taxon>Platyhelminthes</taxon>
        <taxon>Trematoda</taxon>
        <taxon>Digenea</taxon>
        <taxon>Plagiorchiida</taxon>
        <taxon>Troglotremata</taxon>
        <taxon>Troglotrematidae</taxon>
        <taxon>Paragonimus</taxon>
    </lineage>
</organism>
<keyword evidence="5" id="KW-0539">Nucleus</keyword>
<dbReference type="OrthoDB" id="6280075at2759"/>
<evidence type="ECO:0000259" key="8">
    <source>
        <dbReference type="PROSITE" id="PS50217"/>
    </source>
</evidence>
<evidence type="ECO:0000256" key="4">
    <source>
        <dbReference type="ARBA" id="ARBA00023163"/>
    </source>
</evidence>
<keyword evidence="4" id="KW-0804">Transcription</keyword>
<dbReference type="SMART" id="SM00338">
    <property type="entry name" value="BRLZ"/>
    <property type="match status" value="1"/>
</dbReference>
<keyword evidence="10" id="KW-1185">Reference proteome</keyword>
<dbReference type="Pfam" id="PF07716">
    <property type="entry name" value="bZIP_2"/>
    <property type="match status" value="1"/>
</dbReference>
<dbReference type="PANTHER" id="PTHR11988">
    <property type="entry name" value="THYROTROPH EMBRYONIC FACTOR RELATED"/>
    <property type="match status" value="1"/>
</dbReference>
<dbReference type="InterPro" id="IPR046347">
    <property type="entry name" value="bZIP_sf"/>
</dbReference>
<sequence>MQSRVPSDQKNEKYWNRRLKNNASAKRSRDARRMMEKQAYIRASILERENEQLKFELHRLAEENMTLRQLLNNDPSRTLQMLPTVPNGSNDSQSVYKLLLGSANSSRTAPFTNTTRIHPIQPKTVIVSTSSIVRS</sequence>
<comment type="caution">
    <text evidence="9">The sequence shown here is derived from an EMBL/GenBank/DDBJ whole genome shotgun (WGS) entry which is preliminary data.</text>
</comment>
<dbReference type="GO" id="GO:0005634">
    <property type="term" value="C:nucleus"/>
    <property type="evidence" value="ECO:0007669"/>
    <property type="project" value="UniProtKB-SubCell"/>
</dbReference>
<dbReference type="GO" id="GO:0000978">
    <property type="term" value="F:RNA polymerase II cis-regulatory region sequence-specific DNA binding"/>
    <property type="evidence" value="ECO:0007669"/>
    <property type="project" value="TreeGrafter"/>
</dbReference>
<name>A0A8J4WDT3_9TREM</name>
<evidence type="ECO:0000256" key="2">
    <source>
        <dbReference type="ARBA" id="ARBA00023015"/>
    </source>
</evidence>
<protein>
    <recommendedName>
        <fullName evidence="8">BZIP domain-containing protein</fullName>
    </recommendedName>
</protein>
<feature type="coiled-coil region" evidence="6">
    <location>
        <begin position="43"/>
        <end position="70"/>
    </location>
</feature>
<dbReference type="EMBL" id="LUCH01008521">
    <property type="protein sequence ID" value="KAF5396309.1"/>
    <property type="molecule type" value="Genomic_DNA"/>
</dbReference>
<accession>A0A8J4WDT3</accession>
<proteinExistence type="predicted"/>
<keyword evidence="2" id="KW-0805">Transcription regulation</keyword>
<dbReference type="Gene3D" id="1.20.5.170">
    <property type="match status" value="1"/>
</dbReference>
<evidence type="ECO:0000256" key="3">
    <source>
        <dbReference type="ARBA" id="ARBA00023125"/>
    </source>
</evidence>
<evidence type="ECO:0000256" key="5">
    <source>
        <dbReference type="ARBA" id="ARBA00023242"/>
    </source>
</evidence>
<reference evidence="9" key="1">
    <citation type="submission" date="2019-05" db="EMBL/GenBank/DDBJ databases">
        <title>Annotation for the trematode Paragonimus heterotremus.</title>
        <authorList>
            <person name="Choi Y.-J."/>
        </authorList>
    </citation>
    <scope>NUCLEOTIDE SEQUENCE</scope>
    <source>
        <strain evidence="9">LC</strain>
    </source>
</reference>
<keyword evidence="3" id="KW-0238">DNA-binding</keyword>
<feature type="domain" description="BZIP" evidence="8">
    <location>
        <begin position="11"/>
        <end position="74"/>
    </location>
</feature>
<dbReference type="SUPFAM" id="SSF57959">
    <property type="entry name" value="Leucine zipper domain"/>
    <property type="match status" value="1"/>
</dbReference>
<evidence type="ECO:0000256" key="6">
    <source>
        <dbReference type="SAM" id="Coils"/>
    </source>
</evidence>